<dbReference type="Proteomes" id="UP000826234">
    <property type="component" value="Unassembled WGS sequence"/>
</dbReference>
<feature type="compositionally biased region" description="Basic residues" evidence="1">
    <location>
        <begin position="57"/>
        <end position="66"/>
    </location>
</feature>
<feature type="region of interest" description="Disordered" evidence="1">
    <location>
        <begin position="56"/>
        <end position="99"/>
    </location>
</feature>
<proteinExistence type="predicted"/>
<name>A0ABQ7TNY5_PHRPL</name>
<evidence type="ECO:0000313" key="3">
    <source>
        <dbReference type="Proteomes" id="UP000826234"/>
    </source>
</evidence>
<keyword evidence="3" id="KW-1185">Reference proteome</keyword>
<accession>A0ABQ7TNY5</accession>
<protein>
    <submittedName>
        <fullName evidence="2">Uncharacterized protein</fullName>
    </submittedName>
</protein>
<evidence type="ECO:0000256" key="1">
    <source>
        <dbReference type="SAM" id="MobiDB-lite"/>
    </source>
</evidence>
<reference evidence="2 3" key="1">
    <citation type="journal article" date="2022" name="Gigascience">
        <title>A chromosome-level genome assembly and annotation of the desert horned lizard, Phrynosoma platyrhinos, provides insight into chromosomal rearrangements among reptiles.</title>
        <authorList>
            <person name="Koochekian N."/>
            <person name="Ascanio A."/>
            <person name="Farleigh K."/>
            <person name="Card D.C."/>
            <person name="Schield D.R."/>
            <person name="Castoe T.A."/>
            <person name="Jezkova T."/>
        </authorList>
    </citation>
    <scope>NUCLEOTIDE SEQUENCE [LARGE SCALE GENOMIC DNA]</scope>
    <source>
        <strain evidence="2">NK-2021</strain>
    </source>
</reference>
<gene>
    <name evidence="2" type="ORF">JD844_005421</name>
</gene>
<sequence length="295" mass="32416">MIPGPGSPAPLGSPAHSLPSTLMIPGSRSPAPAREAPPIPCLRRLSQDLEVPPIPCLRRRTWKPRPRTGSSAHSQPSTLMIPGPGSPTSHGKPLPLAQRPCSSSLRLQGEAVGFFVREEEGGQGGKAADGRSEAALAAAEGRPCPALLSLGAPLALLASFHTFILEKKEEKQQQRPRRRSRGKEREIEVNRFFAFLVINPTDNADKYAFYPNRDDVGSFLRVPVKISKIFRGLLEIMLLPLILNQIKLFHYIYIKENQAGFMSYNCLYCMTASCHPQLSLMIIAWSAFRVSDGLE</sequence>
<comment type="caution">
    <text evidence="2">The sequence shown here is derived from an EMBL/GenBank/DDBJ whole genome shotgun (WGS) entry which is preliminary data.</text>
</comment>
<dbReference type="EMBL" id="JAIPUX010000035">
    <property type="protein sequence ID" value="KAH0631204.1"/>
    <property type="molecule type" value="Genomic_DNA"/>
</dbReference>
<feature type="region of interest" description="Disordered" evidence="1">
    <location>
        <begin position="1"/>
        <end position="40"/>
    </location>
</feature>
<organism evidence="2 3">
    <name type="scientific">Phrynosoma platyrhinos</name>
    <name type="common">Desert horned lizard</name>
    <dbReference type="NCBI Taxonomy" id="52577"/>
    <lineage>
        <taxon>Eukaryota</taxon>
        <taxon>Metazoa</taxon>
        <taxon>Chordata</taxon>
        <taxon>Craniata</taxon>
        <taxon>Vertebrata</taxon>
        <taxon>Euteleostomi</taxon>
        <taxon>Lepidosauria</taxon>
        <taxon>Squamata</taxon>
        <taxon>Bifurcata</taxon>
        <taxon>Unidentata</taxon>
        <taxon>Episquamata</taxon>
        <taxon>Toxicofera</taxon>
        <taxon>Iguania</taxon>
        <taxon>Phrynosomatidae</taxon>
        <taxon>Phrynosomatinae</taxon>
        <taxon>Phrynosoma</taxon>
    </lineage>
</organism>
<feature type="compositionally biased region" description="Low complexity" evidence="1">
    <location>
        <begin position="9"/>
        <end position="34"/>
    </location>
</feature>
<feature type="compositionally biased region" description="Polar residues" evidence="1">
    <location>
        <begin position="68"/>
        <end position="78"/>
    </location>
</feature>
<evidence type="ECO:0000313" key="2">
    <source>
        <dbReference type="EMBL" id="KAH0631204.1"/>
    </source>
</evidence>